<evidence type="ECO:0000256" key="8">
    <source>
        <dbReference type="SAM" id="Phobius"/>
    </source>
</evidence>
<evidence type="ECO:0000256" key="6">
    <source>
        <dbReference type="ARBA" id="ARBA00023136"/>
    </source>
</evidence>
<sequence>MIAKLDRMRMIPLIGAILAIGFLITNTVSYFIAVDTVRQSIVETELPLTGSNIYSEIQTDLVRPILVSSLMANDTFVQDWLHSGELDLGAITRYLQRIQRQYNTFTAFLVSRDTQAYYHFQAPPRHLKREDPADIWFFRSIDAAAPYEVNVDINKQQNDALTVFINYRVVDHSGRMIALAGVGLDFRTVRNIVSRYRDQFDRNIYFVNARGDIVVATDADTPVGASIRTSEGLDGVADKILREESGEYSFKRNGRTILLSHRLIPDLGWRVMVEQDEAVAMRPLWLGFLFNLAVGFLVIGVSLVLVSMAFGVYKRRVGDVAFRDTLTGLINRSGFEAEYEMRLSARRASHGPLSLVLVDLDGFGAFNDRFGRPAGDAALRKIGRIISEVAGDAGVIARLDGDDFAIIREGGSDAAVRFADSLAKVIDAETYGDDALAQLTASLGVTALMAGEDLSSAMERVDRAMRKAKAAGGDRVVLA</sequence>
<keyword evidence="3" id="KW-1003">Cell membrane</keyword>
<comment type="catalytic activity">
    <reaction evidence="7">
        <text>2 GTP = 3',3'-c-di-GMP + 2 diphosphate</text>
        <dbReference type="Rhea" id="RHEA:24898"/>
        <dbReference type="ChEBI" id="CHEBI:33019"/>
        <dbReference type="ChEBI" id="CHEBI:37565"/>
        <dbReference type="ChEBI" id="CHEBI:58805"/>
        <dbReference type="EC" id="2.7.7.65"/>
    </reaction>
</comment>
<keyword evidence="4 8" id="KW-0812">Transmembrane</keyword>
<comment type="caution">
    <text evidence="10">The sequence shown here is derived from an EMBL/GenBank/DDBJ whole genome shotgun (WGS) entry which is preliminary data.</text>
</comment>
<evidence type="ECO:0000256" key="2">
    <source>
        <dbReference type="ARBA" id="ARBA00012528"/>
    </source>
</evidence>
<dbReference type="RefSeq" id="WP_101287373.1">
    <property type="nucleotide sequence ID" value="NZ_FOUQ01000001.1"/>
</dbReference>
<dbReference type="InterPro" id="IPR029787">
    <property type="entry name" value="Nucleotide_cyclase"/>
</dbReference>
<dbReference type="AlphaFoldDB" id="A0A1I4R0Y9"/>
<dbReference type="PANTHER" id="PTHR45138:SF9">
    <property type="entry name" value="DIGUANYLATE CYCLASE DGCM-RELATED"/>
    <property type="match status" value="1"/>
</dbReference>
<dbReference type="NCBIfam" id="TIGR00254">
    <property type="entry name" value="GGDEF"/>
    <property type="match status" value="1"/>
</dbReference>
<keyword evidence="5 8" id="KW-1133">Transmembrane helix</keyword>
<dbReference type="GO" id="GO:0005886">
    <property type="term" value="C:plasma membrane"/>
    <property type="evidence" value="ECO:0007669"/>
    <property type="project" value="UniProtKB-SubCell"/>
</dbReference>
<dbReference type="Proteomes" id="UP000233491">
    <property type="component" value="Unassembled WGS sequence"/>
</dbReference>
<accession>A0A1I4R0Y9</accession>
<dbReference type="InterPro" id="IPR043128">
    <property type="entry name" value="Rev_trsase/Diguanyl_cyclase"/>
</dbReference>
<dbReference type="Gene3D" id="3.30.450.20">
    <property type="entry name" value="PAS domain"/>
    <property type="match status" value="1"/>
</dbReference>
<evidence type="ECO:0000313" key="10">
    <source>
        <dbReference type="EMBL" id="PKR90278.1"/>
    </source>
</evidence>
<proteinExistence type="predicted"/>
<dbReference type="SMART" id="SM00267">
    <property type="entry name" value="GGDEF"/>
    <property type="match status" value="1"/>
</dbReference>
<dbReference type="GO" id="GO:0052621">
    <property type="term" value="F:diguanylate cyclase activity"/>
    <property type="evidence" value="ECO:0007669"/>
    <property type="project" value="UniProtKB-EC"/>
</dbReference>
<evidence type="ECO:0000313" key="11">
    <source>
        <dbReference type="Proteomes" id="UP000233491"/>
    </source>
</evidence>
<dbReference type="EMBL" id="PJNW01000002">
    <property type="protein sequence ID" value="PKR90278.1"/>
    <property type="molecule type" value="Genomic_DNA"/>
</dbReference>
<gene>
    <name evidence="10" type="ORF">CXZ10_02515</name>
</gene>
<feature type="domain" description="GGDEF" evidence="9">
    <location>
        <begin position="351"/>
        <end position="479"/>
    </location>
</feature>
<keyword evidence="6 8" id="KW-0472">Membrane</keyword>
<evidence type="ECO:0000259" key="9">
    <source>
        <dbReference type="PROSITE" id="PS50887"/>
    </source>
</evidence>
<dbReference type="OrthoDB" id="9812260at2"/>
<dbReference type="Gene3D" id="3.30.70.270">
    <property type="match status" value="1"/>
</dbReference>
<dbReference type="PANTHER" id="PTHR45138">
    <property type="entry name" value="REGULATORY COMPONENTS OF SENSORY TRANSDUCTION SYSTEM"/>
    <property type="match status" value="1"/>
</dbReference>
<evidence type="ECO:0000256" key="5">
    <source>
        <dbReference type="ARBA" id="ARBA00022989"/>
    </source>
</evidence>
<evidence type="ECO:0000256" key="3">
    <source>
        <dbReference type="ARBA" id="ARBA00022475"/>
    </source>
</evidence>
<reference evidence="10 11" key="1">
    <citation type="submission" date="2017-12" db="EMBL/GenBank/DDBJ databases">
        <title>Anaerobic carbon monoxide metabolism by Pleomorphomonas carboxyditropha sp. nov., a new mesophilic hydrogenogenic carboxidotroph.</title>
        <authorList>
            <person name="Esquivel-Elizondo S."/>
            <person name="Krajmalnik-Brown R."/>
        </authorList>
    </citation>
    <scope>NUCLEOTIDE SEQUENCE [LARGE SCALE GENOMIC DNA]</scope>
    <source>
        <strain evidence="10 11">R5-392</strain>
    </source>
</reference>
<dbReference type="InterPro" id="IPR050469">
    <property type="entry name" value="Diguanylate_Cyclase"/>
</dbReference>
<evidence type="ECO:0000256" key="1">
    <source>
        <dbReference type="ARBA" id="ARBA00004651"/>
    </source>
</evidence>
<name>A0A1I4R0Y9_9HYPH</name>
<protein>
    <recommendedName>
        <fullName evidence="2">diguanylate cyclase</fullName>
        <ecNumber evidence="2">2.7.7.65</ecNumber>
    </recommendedName>
</protein>
<dbReference type="PROSITE" id="PS50887">
    <property type="entry name" value="GGDEF"/>
    <property type="match status" value="1"/>
</dbReference>
<dbReference type="InterPro" id="IPR000160">
    <property type="entry name" value="GGDEF_dom"/>
</dbReference>
<dbReference type="SUPFAM" id="SSF55073">
    <property type="entry name" value="Nucleotide cyclase"/>
    <property type="match status" value="1"/>
</dbReference>
<comment type="subcellular location">
    <subcellularLocation>
        <location evidence="1">Cell membrane</location>
        <topology evidence="1">Multi-pass membrane protein</topology>
    </subcellularLocation>
</comment>
<organism evidence="10 11">
    <name type="scientific">Pleomorphomonas diazotrophica</name>
    <dbReference type="NCBI Taxonomy" id="1166257"/>
    <lineage>
        <taxon>Bacteria</taxon>
        <taxon>Pseudomonadati</taxon>
        <taxon>Pseudomonadota</taxon>
        <taxon>Alphaproteobacteria</taxon>
        <taxon>Hyphomicrobiales</taxon>
        <taxon>Pleomorphomonadaceae</taxon>
        <taxon>Pleomorphomonas</taxon>
    </lineage>
</organism>
<dbReference type="Pfam" id="PF00990">
    <property type="entry name" value="GGDEF"/>
    <property type="match status" value="1"/>
</dbReference>
<evidence type="ECO:0000256" key="7">
    <source>
        <dbReference type="ARBA" id="ARBA00034247"/>
    </source>
</evidence>
<dbReference type="Pfam" id="PF02743">
    <property type="entry name" value="dCache_1"/>
    <property type="match status" value="1"/>
</dbReference>
<dbReference type="EC" id="2.7.7.65" evidence="2"/>
<feature type="transmembrane region" description="Helical" evidence="8">
    <location>
        <begin position="284"/>
        <end position="313"/>
    </location>
</feature>
<keyword evidence="11" id="KW-1185">Reference proteome</keyword>
<dbReference type="InterPro" id="IPR033479">
    <property type="entry name" value="dCache_1"/>
</dbReference>
<evidence type="ECO:0000256" key="4">
    <source>
        <dbReference type="ARBA" id="ARBA00022692"/>
    </source>
</evidence>
<dbReference type="CDD" id="cd01949">
    <property type="entry name" value="GGDEF"/>
    <property type="match status" value="1"/>
</dbReference>